<dbReference type="AlphaFoldDB" id="A0A2I1HA52"/>
<comment type="caution">
    <text evidence="1">The sequence shown here is derived from an EMBL/GenBank/DDBJ whole genome shotgun (WGS) entry which is preliminary data.</text>
</comment>
<gene>
    <name evidence="1" type="ORF">RhiirA4_475437</name>
</gene>
<sequence length="119" mass="13882">MEVASEISFVTADEIIEKLKRNPYHYNHQKVSSGVLLAPVSSFWLQLLMSYPYLMINTPDLMKKTFFSPTFPDSMTREIYSKSDENCTYGVGYDMIEVQVMKLCWLDLKLGRCFIFSRI</sequence>
<keyword evidence="2" id="KW-1185">Reference proteome</keyword>
<dbReference type="Proteomes" id="UP000234323">
    <property type="component" value="Unassembled WGS sequence"/>
</dbReference>
<proteinExistence type="predicted"/>
<protein>
    <submittedName>
        <fullName evidence="1">Uncharacterized protein</fullName>
    </submittedName>
</protein>
<organism evidence="1 2">
    <name type="scientific">Rhizophagus irregularis</name>
    <dbReference type="NCBI Taxonomy" id="588596"/>
    <lineage>
        <taxon>Eukaryota</taxon>
        <taxon>Fungi</taxon>
        <taxon>Fungi incertae sedis</taxon>
        <taxon>Mucoromycota</taxon>
        <taxon>Glomeromycotina</taxon>
        <taxon>Glomeromycetes</taxon>
        <taxon>Glomerales</taxon>
        <taxon>Glomeraceae</taxon>
        <taxon>Rhizophagus</taxon>
    </lineage>
</organism>
<evidence type="ECO:0000313" key="2">
    <source>
        <dbReference type="Proteomes" id="UP000234323"/>
    </source>
</evidence>
<evidence type="ECO:0000313" key="1">
    <source>
        <dbReference type="EMBL" id="PKY55756.1"/>
    </source>
</evidence>
<accession>A0A2I1HA52</accession>
<name>A0A2I1HA52_9GLOM</name>
<dbReference type="EMBL" id="LLXI01001952">
    <property type="protein sequence ID" value="PKY55756.1"/>
    <property type="molecule type" value="Genomic_DNA"/>
</dbReference>
<reference evidence="1 2" key="1">
    <citation type="submission" date="2015-10" db="EMBL/GenBank/DDBJ databases">
        <title>Genome analyses suggest a sexual origin of heterokaryosis in a supposedly ancient asexual fungus.</title>
        <authorList>
            <person name="Ropars J."/>
            <person name="Sedzielewska K."/>
            <person name="Noel J."/>
            <person name="Charron P."/>
            <person name="Farinelli L."/>
            <person name="Marton T."/>
            <person name="Kruger M."/>
            <person name="Pelin A."/>
            <person name="Brachmann A."/>
            <person name="Corradi N."/>
        </authorList>
    </citation>
    <scope>NUCLEOTIDE SEQUENCE [LARGE SCALE GENOMIC DNA]</scope>
    <source>
        <strain evidence="1 2">A4</strain>
    </source>
</reference>